<evidence type="ECO:0000256" key="1">
    <source>
        <dbReference type="SAM" id="MobiDB-lite"/>
    </source>
</evidence>
<dbReference type="InterPro" id="IPR004320">
    <property type="entry name" value="BPS1_pln"/>
</dbReference>
<dbReference type="Proteomes" id="UP001634007">
    <property type="component" value="Unassembled WGS sequence"/>
</dbReference>
<protein>
    <submittedName>
        <fullName evidence="2">Uncharacterized protein</fullName>
    </submittedName>
</protein>
<accession>A0ABD3J5A4</accession>
<organism evidence="2 3">
    <name type="scientific">Eucalyptus globulus</name>
    <name type="common">Tasmanian blue gum</name>
    <dbReference type="NCBI Taxonomy" id="34317"/>
    <lineage>
        <taxon>Eukaryota</taxon>
        <taxon>Viridiplantae</taxon>
        <taxon>Streptophyta</taxon>
        <taxon>Embryophyta</taxon>
        <taxon>Tracheophyta</taxon>
        <taxon>Spermatophyta</taxon>
        <taxon>Magnoliopsida</taxon>
        <taxon>eudicotyledons</taxon>
        <taxon>Gunneridae</taxon>
        <taxon>Pentapetalae</taxon>
        <taxon>rosids</taxon>
        <taxon>malvids</taxon>
        <taxon>Myrtales</taxon>
        <taxon>Myrtaceae</taxon>
        <taxon>Myrtoideae</taxon>
        <taxon>Eucalypteae</taxon>
        <taxon>Eucalyptus</taxon>
    </lineage>
</organism>
<dbReference type="AlphaFoldDB" id="A0ABD3J5A4"/>
<keyword evidence="3" id="KW-1185">Reference proteome</keyword>
<feature type="compositionally biased region" description="Polar residues" evidence="1">
    <location>
        <begin position="1"/>
        <end position="16"/>
    </location>
</feature>
<sequence>MASFPPNQATVTTPAQSALPLGTNPSIPDINDQLHRLTSSEATTSLSSSLGDKLIALGDLHECVDSMLQLPHTRQLRAHEPKDLVEELLNSSLCFLDASSTAKDVLMQTKE</sequence>
<gene>
    <name evidence="2" type="ORF">ACJRO7_035058</name>
</gene>
<dbReference type="Pfam" id="PF03087">
    <property type="entry name" value="BPS1"/>
    <property type="match status" value="1"/>
</dbReference>
<name>A0ABD3J5A4_EUCGL</name>
<dbReference type="PANTHER" id="PTHR33070">
    <property type="entry name" value="OS06G0725500 PROTEIN"/>
    <property type="match status" value="1"/>
</dbReference>
<feature type="region of interest" description="Disordered" evidence="1">
    <location>
        <begin position="1"/>
        <end position="31"/>
    </location>
</feature>
<dbReference type="EMBL" id="JBJKBG010000009">
    <property type="protein sequence ID" value="KAL3722791.1"/>
    <property type="molecule type" value="Genomic_DNA"/>
</dbReference>
<comment type="caution">
    <text evidence="2">The sequence shown here is derived from an EMBL/GenBank/DDBJ whole genome shotgun (WGS) entry which is preliminary data.</text>
</comment>
<dbReference type="PANTHER" id="PTHR33070:SF129">
    <property type="entry name" value="DUF241 DOMAIN PROTEIN"/>
    <property type="match status" value="1"/>
</dbReference>
<evidence type="ECO:0000313" key="2">
    <source>
        <dbReference type="EMBL" id="KAL3722791.1"/>
    </source>
</evidence>
<evidence type="ECO:0000313" key="3">
    <source>
        <dbReference type="Proteomes" id="UP001634007"/>
    </source>
</evidence>
<proteinExistence type="predicted"/>
<reference evidence="2 3" key="1">
    <citation type="submission" date="2024-11" db="EMBL/GenBank/DDBJ databases">
        <title>Chromosome-level genome assembly of Eucalyptus globulus Labill. provides insights into its genome evolution.</title>
        <authorList>
            <person name="Li X."/>
        </authorList>
    </citation>
    <scope>NUCLEOTIDE SEQUENCE [LARGE SCALE GENOMIC DNA]</scope>
    <source>
        <strain evidence="2">CL2024</strain>
        <tissue evidence="2">Fresh tender leaves</tissue>
    </source>
</reference>